<gene>
    <name evidence="1" type="ORF">NOR51B_2414</name>
</gene>
<accession>B8KTX0</accession>
<dbReference type="Proteomes" id="UP000004699">
    <property type="component" value="Unassembled WGS sequence"/>
</dbReference>
<reference evidence="2" key="1">
    <citation type="journal article" date="2013" name="BMC Microbiol.">
        <title>Taxonomy and evolution of bacteriochlorophyll a-containing members of the OM60/NOR5 clade of marine gammaproteobacteria: description of Luminiphilus syltensis gen. nov., sp. nov., reclassification of Haliea rubra as Pseudohaliea rubra gen. nov., comb. nov., and emendation of Chromatocurvus halotolerans.</title>
        <authorList>
            <person name="Spring S."/>
            <person name="Riedel T."/>
            <person name="Sproer C."/>
            <person name="Yan S."/>
            <person name="Harder J."/>
            <person name="Fuchs B.M."/>
        </authorList>
    </citation>
    <scope>NUCLEOTIDE SEQUENCE [LARGE SCALE GENOMIC DNA]</scope>
    <source>
        <strain evidence="2">NOR51-B</strain>
    </source>
</reference>
<dbReference type="AlphaFoldDB" id="B8KTX0"/>
<evidence type="ECO:0000313" key="2">
    <source>
        <dbReference type="Proteomes" id="UP000004699"/>
    </source>
</evidence>
<protein>
    <submittedName>
        <fullName evidence="1">Uncharacterized protein</fullName>
    </submittedName>
</protein>
<keyword evidence="2" id="KW-1185">Reference proteome</keyword>
<dbReference type="EMBL" id="DS999411">
    <property type="protein sequence ID" value="EED36463.1"/>
    <property type="molecule type" value="Genomic_DNA"/>
</dbReference>
<proteinExistence type="predicted"/>
<name>B8KTX0_9GAMM</name>
<dbReference type="HOGENOM" id="CLU_3081496_0_0_6"/>
<evidence type="ECO:0000313" key="1">
    <source>
        <dbReference type="EMBL" id="EED36463.1"/>
    </source>
</evidence>
<sequence>MIPQSLLRKAFADDHTLGFEVGATFRNVSTALAATAQGGSAAVCSSVDERAV</sequence>
<organism evidence="1 2">
    <name type="scientific">Luminiphilus syltensis NOR5-1B</name>
    <dbReference type="NCBI Taxonomy" id="565045"/>
    <lineage>
        <taxon>Bacteria</taxon>
        <taxon>Pseudomonadati</taxon>
        <taxon>Pseudomonadota</taxon>
        <taxon>Gammaproteobacteria</taxon>
        <taxon>Cellvibrionales</taxon>
        <taxon>Halieaceae</taxon>
        <taxon>Luminiphilus</taxon>
    </lineage>
</organism>